<accession>A0A395JQY3</accession>
<dbReference type="InParanoid" id="A0A395JQY3"/>
<dbReference type="Gene3D" id="3.50.50.60">
    <property type="entry name" value="FAD/NAD(P)-binding domain"/>
    <property type="match status" value="1"/>
</dbReference>
<evidence type="ECO:0000313" key="2">
    <source>
        <dbReference type="EMBL" id="RBP52965.1"/>
    </source>
</evidence>
<dbReference type="PANTHER" id="PTHR21197">
    <property type="entry name" value="UDP-GALACTOPYRANOSE MUTASE"/>
    <property type="match status" value="1"/>
</dbReference>
<dbReference type="GO" id="GO:0008767">
    <property type="term" value="F:UDP-galactopyranose mutase activity"/>
    <property type="evidence" value="ECO:0007669"/>
    <property type="project" value="TreeGrafter"/>
</dbReference>
<dbReference type="PANTHER" id="PTHR21197:SF0">
    <property type="entry name" value="UDP-GALACTOPYRANOSE MUTASE"/>
    <property type="match status" value="1"/>
</dbReference>
<proteinExistence type="predicted"/>
<dbReference type="OrthoDB" id="9815989at2"/>
<comment type="caution">
    <text evidence="2">The sequence shown here is derived from an EMBL/GenBank/DDBJ whole genome shotgun (WGS) entry which is preliminary data.</text>
</comment>
<dbReference type="GO" id="GO:0016491">
    <property type="term" value="F:oxidoreductase activity"/>
    <property type="evidence" value="ECO:0007669"/>
    <property type="project" value="InterPro"/>
</dbReference>
<dbReference type="SUPFAM" id="SSF51971">
    <property type="entry name" value="Nucleotide-binding domain"/>
    <property type="match status" value="1"/>
</dbReference>
<dbReference type="AlphaFoldDB" id="A0A395JQY3"/>
<dbReference type="InterPro" id="IPR036188">
    <property type="entry name" value="FAD/NAD-bd_sf"/>
</dbReference>
<evidence type="ECO:0000313" key="3">
    <source>
        <dbReference type="Proteomes" id="UP000253083"/>
    </source>
</evidence>
<reference evidence="2 3" key="1">
    <citation type="submission" date="2018-06" db="EMBL/GenBank/DDBJ databases">
        <title>Genomic Encyclopedia of Type Strains, Phase IV (KMG-IV): sequencing the most valuable type-strain genomes for metagenomic binning, comparative biology and taxonomic classification.</title>
        <authorList>
            <person name="Goeker M."/>
        </authorList>
    </citation>
    <scope>NUCLEOTIDE SEQUENCE [LARGE SCALE GENOMIC DNA]</scope>
    <source>
        <strain evidence="2 3">DSM 24032</strain>
    </source>
</reference>
<dbReference type="RefSeq" id="WP_113952577.1">
    <property type="nucleotide sequence ID" value="NZ_QNRT01000001.1"/>
</dbReference>
<dbReference type="PRINTS" id="PR00419">
    <property type="entry name" value="ADXRDTASE"/>
</dbReference>
<dbReference type="NCBIfam" id="NF005548">
    <property type="entry name" value="PRK07208.1-4"/>
    <property type="match status" value="1"/>
</dbReference>
<dbReference type="EMBL" id="QNRT01000001">
    <property type="protein sequence ID" value="RBP52965.1"/>
    <property type="molecule type" value="Genomic_DNA"/>
</dbReference>
<dbReference type="NCBIfam" id="NF005546">
    <property type="entry name" value="PRK07208.1-2"/>
    <property type="match status" value="1"/>
</dbReference>
<organism evidence="2 3">
    <name type="scientific">Arenicella xantha</name>
    <dbReference type="NCBI Taxonomy" id="644221"/>
    <lineage>
        <taxon>Bacteria</taxon>
        <taxon>Pseudomonadati</taxon>
        <taxon>Pseudomonadota</taxon>
        <taxon>Gammaproteobacteria</taxon>
        <taxon>Arenicellales</taxon>
        <taxon>Arenicellaceae</taxon>
        <taxon>Arenicella</taxon>
    </lineage>
</organism>
<evidence type="ECO:0000259" key="1">
    <source>
        <dbReference type="Pfam" id="PF01593"/>
    </source>
</evidence>
<sequence>MIQKQTVVIIGAGPAGLTAAYELAIQGSEYNIIVLEADQQVGGISKTVDYKGNKIDIGGHRFFSKSDTVLNWWQHFLPLDSASSEVLTTYQKKTKKVTVDRAASEHEPKMLLRPRKSRIYYNKKFFEYPLKLSFTTLWKIGVVKSVKILFSIIYRRFKPIKNEQSLEDFYINRFGDELYKTFFKAYTQKVWGKPCCDIDAQWGRQRVQGLGLRSIVKHYLVTRFYTAGQAFMSSSTERSLSEYFLYPEEGPGQLWDKVAQACRREGVDIRCQHMVEGVLSEDWQVNKVSVVNKATNDTYELNCDLIISSMAIRDLAKSFGDGLPLEVKDIATNLEYRDFVIVGLLIDGSDLSNISSIDDNWLYIQDSSVTLGRLQLFHNWSPNMVANENHLWVGAEYFCQQGDDLWSMADNDLIQLATKELEVLGLIDASMKLDGVVVRMPKAYPSYVGTYNSLESAQAYFDRFDNLFLVGRNGMHKYNNQDHSMLTAMEAVKNILTGETGKDNIWEVNTEQDYFEK</sequence>
<protein>
    <submittedName>
        <fullName evidence="2">UDP-galactopyranose mutase</fullName>
    </submittedName>
</protein>
<dbReference type="GO" id="GO:0005829">
    <property type="term" value="C:cytosol"/>
    <property type="evidence" value="ECO:0007669"/>
    <property type="project" value="TreeGrafter"/>
</dbReference>
<gene>
    <name evidence="2" type="ORF">DFR28_101349</name>
</gene>
<dbReference type="Pfam" id="PF01593">
    <property type="entry name" value="Amino_oxidase"/>
    <property type="match status" value="1"/>
</dbReference>
<keyword evidence="3" id="KW-1185">Reference proteome</keyword>
<dbReference type="Proteomes" id="UP000253083">
    <property type="component" value="Unassembled WGS sequence"/>
</dbReference>
<feature type="domain" description="Amine oxidase" evidence="1">
    <location>
        <begin position="15"/>
        <end position="455"/>
    </location>
</feature>
<dbReference type="InterPro" id="IPR002937">
    <property type="entry name" value="Amino_oxidase"/>
</dbReference>
<name>A0A395JQY3_9GAMM</name>
<dbReference type="GO" id="GO:0050660">
    <property type="term" value="F:flavin adenine dinucleotide binding"/>
    <property type="evidence" value="ECO:0007669"/>
    <property type="project" value="TreeGrafter"/>
</dbReference>